<evidence type="ECO:0000313" key="2">
    <source>
        <dbReference type="EMBL" id="GAA5796038.1"/>
    </source>
</evidence>
<comment type="caution">
    <text evidence="2">The sequence shown here is derived from an EMBL/GenBank/DDBJ whole genome shotgun (WGS) entry which is preliminary data.</text>
</comment>
<dbReference type="Pfam" id="PF10551">
    <property type="entry name" value="MULE"/>
    <property type="match status" value="1"/>
</dbReference>
<dbReference type="PANTHER" id="PTHR47718">
    <property type="entry name" value="OS01G0519700 PROTEIN"/>
    <property type="match status" value="1"/>
</dbReference>
<gene>
    <name evidence="2" type="ORF">HPULCUR_001406</name>
</gene>
<dbReference type="EMBL" id="BAABUJ010000005">
    <property type="protein sequence ID" value="GAA5796038.1"/>
    <property type="molecule type" value="Genomic_DNA"/>
</dbReference>
<dbReference type="InterPro" id="IPR018289">
    <property type="entry name" value="MULE_transposase_dom"/>
</dbReference>
<dbReference type="PANTHER" id="PTHR47718:SF10">
    <property type="entry name" value="PROTEIN FAR1-RELATED SEQUENCE"/>
    <property type="match status" value="1"/>
</dbReference>
<protein>
    <recommendedName>
        <fullName evidence="1">MULE transposase domain-containing protein</fullName>
    </recommendedName>
</protein>
<evidence type="ECO:0000313" key="3">
    <source>
        <dbReference type="Proteomes" id="UP001476247"/>
    </source>
</evidence>
<name>A0ABP9XNL5_9FUNG</name>
<dbReference type="Proteomes" id="UP001476247">
    <property type="component" value="Unassembled WGS sequence"/>
</dbReference>
<reference evidence="2 3" key="1">
    <citation type="submission" date="2024-04" db="EMBL/GenBank/DDBJ databases">
        <title>genome sequences of Mucor flavus KT1a and Helicostylum pulchrum KT1b strains isolation_sourced from the surface of a dry-aged beef.</title>
        <authorList>
            <person name="Toyotome T."/>
            <person name="Hosono M."/>
            <person name="Torimaru M."/>
            <person name="Fukuda K."/>
            <person name="Mikami N."/>
        </authorList>
    </citation>
    <scope>NUCLEOTIDE SEQUENCE [LARGE SCALE GENOMIC DNA]</scope>
    <source>
        <strain evidence="2 3">KT1b</strain>
    </source>
</reference>
<accession>A0ABP9XNL5</accession>
<sequence>MKTDQYAIDDDDFQEPVQVNVEDNDGCPEGRVLVLIESVDPYHELGPTEDILYDWAKKNILISLNQSLKSTECILQSSSHKTDCPFILRITYQDLQNLWSLNEPKNEMEHTHNHPCTATYNSISPFGKKLLTTQQDVKVIARMTNNNSKITEIMKKFTKFRSNPILNYQDVANISSEIKQGGRPNSTIADARSLINNMKSKGYHVRRQVSQNIHGEPIKLKNIFFIHNNMIANARKMGQVFIIDATYSTNNNAKMPLVSIYGVHNLGSSKLVTFLVAFAFACNEQESTYKWVLEQLNDLIVTFSSEKHPLFAKYRKATLDYL</sequence>
<keyword evidence="3" id="KW-1185">Reference proteome</keyword>
<proteinExistence type="predicted"/>
<feature type="domain" description="MULE transposase" evidence="1">
    <location>
        <begin position="241"/>
        <end position="308"/>
    </location>
</feature>
<evidence type="ECO:0000259" key="1">
    <source>
        <dbReference type="Pfam" id="PF10551"/>
    </source>
</evidence>
<organism evidence="2 3">
    <name type="scientific">Helicostylum pulchrum</name>
    <dbReference type="NCBI Taxonomy" id="562976"/>
    <lineage>
        <taxon>Eukaryota</taxon>
        <taxon>Fungi</taxon>
        <taxon>Fungi incertae sedis</taxon>
        <taxon>Mucoromycota</taxon>
        <taxon>Mucoromycotina</taxon>
        <taxon>Mucoromycetes</taxon>
        <taxon>Mucorales</taxon>
        <taxon>Mucorineae</taxon>
        <taxon>Mucoraceae</taxon>
        <taxon>Helicostylum</taxon>
    </lineage>
</organism>